<evidence type="ECO:0000313" key="3">
    <source>
        <dbReference type="EMBL" id="OPL33232.1"/>
    </source>
</evidence>
<accession>A0A3L5TTL7</accession>
<dbReference type="InterPro" id="IPR039840">
    <property type="entry name" value="NAA80"/>
</dbReference>
<dbReference type="Gene3D" id="3.40.630.30">
    <property type="match status" value="1"/>
</dbReference>
<sequence>LEKSCDKYPVNLVLVTDEDIPVGHSRLAIVVGREKSCFVESVVVKRSLRGKGLGKLLMQETEHFAKSEGFETMYLSTHDKQDFYQHVGYSFCKPVVSCGIQPSNIPDSFLNKLAGATLDDDKSQQKKLNTKRKDNTSETALARSSLTSPVDAPSIPPSAPAPSIPPPPSAPAPPPPLPPVVPNPPVDNTIRNKSNTDSDISKWDPREISWMKKNIT</sequence>
<dbReference type="PROSITE" id="PS51186">
    <property type="entry name" value="GNAT"/>
    <property type="match status" value="1"/>
</dbReference>
<dbReference type="InterPro" id="IPR000182">
    <property type="entry name" value="GNAT_dom"/>
</dbReference>
<dbReference type="EMBL" id="KV584087">
    <property type="protein sequence ID" value="OPL33232.1"/>
    <property type="molecule type" value="Genomic_DNA"/>
</dbReference>
<feature type="compositionally biased region" description="Basic and acidic residues" evidence="1">
    <location>
        <begin position="194"/>
        <end position="210"/>
    </location>
</feature>
<dbReference type="AlphaFoldDB" id="A0A3L5TTL7"/>
<proteinExistence type="predicted"/>
<keyword evidence="3" id="KW-0808">Transferase</keyword>
<dbReference type="CDD" id="cd04301">
    <property type="entry name" value="NAT_SF"/>
    <property type="match status" value="1"/>
</dbReference>
<feature type="domain" description="N-acetyltransferase" evidence="2">
    <location>
        <begin position="1"/>
        <end position="112"/>
    </location>
</feature>
<feature type="compositionally biased region" description="Pro residues" evidence="1">
    <location>
        <begin position="154"/>
        <end position="185"/>
    </location>
</feature>
<reference evidence="3 4" key="1">
    <citation type="journal article" date="2016" name="PLoS ONE">
        <title>A First Insight into the Genome of the Filter-Feeder Mussel Mytilus galloprovincialis.</title>
        <authorList>
            <person name="Murgarella M."/>
            <person name="Puiu D."/>
            <person name="Novoa B."/>
            <person name="Figueras A."/>
            <person name="Posada D."/>
            <person name="Canchaya C."/>
        </authorList>
    </citation>
    <scope>NUCLEOTIDE SEQUENCE [LARGE SCALE GENOMIC DNA]</scope>
    <source>
        <tissue evidence="3">Muscle</tissue>
    </source>
</reference>
<dbReference type="Pfam" id="PF00583">
    <property type="entry name" value="Acetyltransf_1"/>
    <property type="match status" value="1"/>
</dbReference>
<dbReference type="PANTHER" id="PTHR13538">
    <property type="entry name" value="N-ACETYLTRANSFERASE 6"/>
    <property type="match status" value="1"/>
</dbReference>
<comment type="caution">
    <text evidence="3">The sequence shown here is derived from an EMBL/GenBank/DDBJ whole genome shotgun (WGS) entry which is preliminary data.</text>
</comment>
<feature type="region of interest" description="Disordered" evidence="1">
    <location>
        <begin position="120"/>
        <end position="216"/>
    </location>
</feature>
<keyword evidence="4" id="KW-1185">Reference proteome</keyword>
<name>A0A3L5TTL7_MYTGA</name>
<dbReference type="PANTHER" id="PTHR13538:SF4">
    <property type="entry name" value="N-ALPHA-ACETYLTRANSFERASE 80"/>
    <property type="match status" value="1"/>
</dbReference>
<gene>
    <name evidence="3" type="ORF">AM593_03274</name>
</gene>
<evidence type="ECO:0000259" key="2">
    <source>
        <dbReference type="PROSITE" id="PS51186"/>
    </source>
</evidence>
<organism evidence="3 4">
    <name type="scientific">Mytilus galloprovincialis</name>
    <name type="common">Mediterranean mussel</name>
    <dbReference type="NCBI Taxonomy" id="29158"/>
    <lineage>
        <taxon>Eukaryota</taxon>
        <taxon>Metazoa</taxon>
        <taxon>Spiralia</taxon>
        <taxon>Lophotrochozoa</taxon>
        <taxon>Mollusca</taxon>
        <taxon>Bivalvia</taxon>
        <taxon>Autobranchia</taxon>
        <taxon>Pteriomorphia</taxon>
        <taxon>Mytilida</taxon>
        <taxon>Mytiloidea</taxon>
        <taxon>Mytilidae</taxon>
        <taxon>Mytilinae</taxon>
        <taxon>Mytilus</taxon>
    </lineage>
</organism>
<dbReference type="GO" id="GO:0005737">
    <property type="term" value="C:cytoplasm"/>
    <property type="evidence" value="ECO:0007669"/>
    <property type="project" value="TreeGrafter"/>
</dbReference>
<feature type="compositionally biased region" description="Polar residues" evidence="1">
    <location>
        <begin position="137"/>
        <end position="147"/>
    </location>
</feature>
<dbReference type="GO" id="GO:1905502">
    <property type="term" value="F:acetyl-CoA binding"/>
    <property type="evidence" value="ECO:0007669"/>
    <property type="project" value="TreeGrafter"/>
</dbReference>
<dbReference type="GO" id="GO:0008080">
    <property type="term" value="F:N-acetyltransferase activity"/>
    <property type="evidence" value="ECO:0007669"/>
    <property type="project" value="InterPro"/>
</dbReference>
<evidence type="ECO:0000313" key="4">
    <source>
        <dbReference type="Proteomes" id="UP000266721"/>
    </source>
</evidence>
<dbReference type="SUPFAM" id="SSF55729">
    <property type="entry name" value="Acyl-CoA N-acyltransferases (Nat)"/>
    <property type="match status" value="1"/>
</dbReference>
<feature type="non-terminal residue" evidence="3">
    <location>
        <position position="1"/>
    </location>
</feature>
<dbReference type="InterPro" id="IPR016181">
    <property type="entry name" value="Acyl_CoA_acyltransferase"/>
</dbReference>
<protein>
    <submittedName>
        <fullName evidence="3">N-acetyltransferase 6-like</fullName>
    </submittedName>
</protein>
<evidence type="ECO:0000256" key="1">
    <source>
        <dbReference type="SAM" id="MobiDB-lite"/>
    </source>
</evidence>
<dbReference type="Proteomes" id="UP000266721">
    <property type="component" value="Unassembled WGS sequence"/>
</dbReference>